<dbReference type="EMBL" id="JACIEH010000001">
    <property type="protein sequence ID" value="MBB4097866.1"/>
    <property type="molecule type" value="Genomic_DNA"/>
</dbReference>
<evidence type="ECO:0000259" key="1">
    <source>
        <dbReference type="Pfam" id="PF01814"/>
    </source>
</evidence>
<comment type="caution">
    <text evidence="2">The sequence shown here is derived from an EMBL/GenBank/DDBJ whole genome shotgun (WGS) entry which is preliminary data.</text>
</comment>
<accession>A0A7W6NWQ3</accession>
<dbReference type="Proteomes" id="UP000557392">
    <property type="component" value="Unassembled WGS sequence"/>
</dbReference>
<dbReference type="InterPro" id="IPR012312">
    <property type="entry name" value="Hemerythrin-like"/>
</dbReference>
<keyword evidence="3" id="KW-1185">Reference proteome</keyword>
<reference evidence="2 3" key="1">
    <citation type="submission" date="2020-08" db="EMBL/GenBank/DDBJ databases">
        <title>Genomic Encyclopedia of Type Strains, Phase IV (KMG-IV): sequencing the most valuable type-strain genomes for metagenomic binning, comparative biology and taxonomic classification.</title>
        <authorList>
            <person name="Goeker M."/>
        </authorList>
    </citation>
    <scope>NUCLEOTIDE SEQUENCE [LARGE SCALE GENOMIC DNA]</scope>
    <source>
        <strain evidence="2 3">DSM 101806</strain>
    </source>
</reference>
<name>A0A7W6NWQ3_9SPHN</name>
<proteinExistence type="predicted"/>
<dbReference type="Gene3D" id="1.20.120.520">
    <property type="entry name" value="nmb1532 protein domain like"/>
    <property type="match status" value="1"/>
</dbReference>
<evidence type="ECO:0000313" key="3">
    <source>
        <dbReference type="Proteomes" id="UP000557392"/>
    </source>
</evidence>
<dbReference type="Pfam" id="PF01814">
    <property type="entry name" value="Hemerythrin"/>
    <property type="match status" value="1"/>
</dbReference>
<sequence length="182" mass="20142">MPVERVLRQHAHILANADALETLVSGPRPASVEGLGFRRWVFTRDLMMHFAKMEGQVYGPLMDGVGGDVAQAASRASAETAALVADFREHITRWHGLPGEDQWETYARSIRWLMARIRERIEGEAAEILPLLSQLPVNDDGACPGKPDHRYVADAWEIRELIFEGPSFVNANRSGPGEAEAA</sequence>
<feature type="domain" description="Hemerythrin-like" evidence="1">
    <location>
        <begin position="2"/>
        <end position="132"/>
    </location>
</feature>
<organism evidence="2 3">
    <name type="scientific">Sphingomonas kyeonggiensis</name>
    <dbReference type="NCBI Taxonomy" id="1268553"/>
    <lineage>
        <taxon>Bacteria</taxon>
        <taxon>Pseudomonadati</taxon>
        <taxon>Pseudomonadota</taxon>
        <taxon>Alphaproteobacteria</taxon>
        <taxon>Sphingomonadales</taxon>
        <taxon>Sphingomonadaceae</taxon>
        <taxon>Sphingomonas</taxon>
    </lineage>
</organism>
<protein>
    <recommendedName>
        <fullName evidence="1">Hemerythrin-like domain-containing protein</fullName>
    </recommendedName>
</protein>
<evidence type="ECO:0000313" key="2">
    <source>
        <dbReference type="EMBL" id="MBB4097866.1"/>
    </source>
</evidence>
<gene>
    <name evidence="2" type="ORF">GGR46_001399</name>
</gene>
<dbReference type="RefSeq" id="WP_183995862.1">
    <property type="nucleotide sequence ID" value="NZ_JACIEH010000001.1"/>
</dbReference>
<dbReference type="AlphaFoldDB" id="A0A7W6NWQ3"/>